<feature type="domain" description="Glycosyltransferase 2-like" evidence="2">
    <location>
        <begin position="126"/>
        <end position="242"/>
    </location>
</feature>
<dbReference type="Proteomes" id="UP000069850">
    <property type="component" value="Chromosome 1"/>
</dbReference>
<dbReference type="EMBL" id="LT158599">
    <property type="protein sequence ID" value="CVK34404.1"/>
    <property type="molecule type" value="Genomic_DNA"/>
</dbReference>
<keyword evidence="1" id="KW-0472">Membrane</keyword>
<name>A0A0X8XYH2_9EURY</name>
<gene>
    <name evidence="3" type="ORF">MMAB1_3191</name>
</gene>
<feature type="transmembrane region" description="Helical" evidence="1">
    <location>
        <begin position="343"/>
        <end position="365"/>
    </location>
</feature>
<proteinExistence type="predicted"/>
<dbReference type="CDD" id="cd04179">
    <property type="entry name" value="DPM_DPG-synthase_like"/>
    <property type="match status" value="1"/>
</dbReference>
<dbReference type="InterPro" id="IPR029044">
    <property type="entry name" value="Nucleotide-diphossugar_trans"/>
</dbReference>
<evidence type="ECO:0000259" key="2">
    <source>
        <dbReference type="Pfam" id="PF00535"/>
    </source>
</evidence>
<dbReference type="PANTHER" id="PTHR48090">
    <property type="entry name" value="UNDECAPRENYL-PHOSPHATE 4-DEOXY-4-FORMAMIDO-L-ARABINOSE TRANSFERASE-RELATED"/>
    <property type="match status" value="1"/>
</dbReference>
<keyword evidence="1" id="KW-0812">Transmembrane</keyword>
<evidence type="ECO:0000313" key="4">
    <source>
        <dbReference type="Proteomes" id="UP000069850"/>
    </source>
</evidence>
<organism evidence="3 4">
    <name type="scientific">Methanoculleus bourgensis</name>
    <dbReference type="NCBI Taxonomy" id="83986"/>
    <lineage>
        <taxon>Archaea</taxon>
        <taxon>Methanobacteriati</taxon>
        <taxon>Methanobacteriota</taxon>
        <taxon>Stenosarchaea group</taxon>
        <taxon>Methanomicrobia</taxon>
        <taxon>Methanomicrobiales</taxon>
        <taxon>Methanomicrobiaceae</taxon>
        <taxon>Methanoculleus</taxon>
    </lineage>
</organism>
<dbReference type="PANTHER" id="PTHR48090:SF7">
    <property type="entry name" value="RFBJ PROTEIN"/>
    <property type="match status" value="1"/>
</dbReference>
<sequence length="407" mass="45166">MVNNNILIYPGTVPFQYVKGGKWMYDKDPVLARPSAHQEEWFAGETAVPLPQCIDAETDRWIERRISWELDQESQIHIPALRCEVQEQINPLRAPTAAGYRRMVNETIESASTRSRRWGNKRSLAAIPCFNEEVAIGSVVLMARSHVDEVLVIDDGCTDNTVKVARDAGATVISHGARMGKGRGIKSALGYAVNHDYDCLVFMDGDGQHNPDEIPALVGPILSGTADLVIGFRTFDQMPIYRRFGRAVLDLVSSNGSSITDSQCGFRALSRKTIESMHDTLKKDDFSIESEMLRVAQDEHLRIDETPINCKYGDFDTSTMNPVSHGIEVLGSLLWLTVERRPLLNIGLPGLAAMLAGVYFLLLFLREFNETGFFSIGQGMFASLFLIPGTVALIVGLMLALIARMRE</sequence>
<feature type="transmembrane region" description="Helical" evidence="1">
    <location>
        <begin position="385"/>
        <end position="403"/>
    </location>
</feature>
<protein>
    <submittedName>
        <fullName evidence="3">Glycosyl transferase family protein</fullName>
    </submittedName>
</protein>
<keyword evidence="1" id="KW-1133">Transmembrane helix</keyword>
<evidence type="ECO:0000256" key="1">
    <source>
        <dbReference type="SAM" id="Phobius"/>
    </source>
</evidence>
<dbReference type="Pfam" id="PF00535">
    <property type="entry name" value="Glycos_transf_2"/>
    <property type="match status" value="1"/>
</dbReference>
<evidence type="ECO:0000313" key="3">
    <source>
        <dbReference type="EMBL" id="CVK34404.1"/>
    </source>
</evidence>
<dbReference type="InterPro" id="IPR050256">
    <property type="entry name" value="Glycosyltransferase_2"/>
</dbReference>
<dbReference type="Gene3D" id="3.90.550.10">
    <property type="entry name" value="Spore Coat Polysaccharide Biosynthesis Protein SpsA, Chain A"/>
    <property type="match status" value="1"/>
</dbReference>
<keyword evidence="3" id="KW-0808">Transferase</keyword>
<dbReference type="InterPro" id="IPR001173">
    <property type="entry name" value="Glyco_trans_2-like"/>
</dbReference>
<reference evidence="3 4" key="1">
    <citation type="submission" date="2016-01" db="EMBL/GenBank/DDBJ databases">
        <authorList>
            <person name="Manzoor S."/>
        </authorList>
    </citation>
    <scope>NUCLEOTIDE SEQUENCE [LARGE SCALE GENOMIC DNA]</scope>
    <source>
        <strain evidence="3">Methanoculleus sp MAB1</strain>
    </source>
</reference>
<accession>A0A0X8XYH2</accession>
<dbReference type="SUPFAM" id="SSF53448">
    <property type="entry name" value="Nucleotide-diphospho-sugar transferases"/>
    <property type="match status" value="1"/>
</dbReference>
<dbReference type="GO" id="GO:0016740">
    <property type="term" value="F:transferase activity"/>
    <property type="evidence" value="ECO:0007669"/>
    <property type="project" value="UniProtKB-KW"/>
</dbReference>
<dbReference type="AlphaFoldDB" id="A0A0X8XYH2"/>
<dbReference type="KEGG" id="mema:MMAB1_3191"/>